<keyword evidence="1" id="KW-1133">Transmembrane helix</keyword>
<evidence type="ECO:0000256" key="1">
    <source>
        <dbReference type="SAM" id="Phobius"/>
    </source>
</evidence>
<dbReference type="OrthoDB" id="9758724at2"/>
<evidence type="ECO:0000313" key="4">
    <source>
        <dbReference type="Proteomes" id="UP000067708"/>
    </source>
</evidence>
<feature type="domain" description="Helix-hairpin-helix DNA-binding motif class 1" evidence="2">
    <location>
        <begin position="156"/>
        <end position="175"/>
    </location>
</feature>
<dbReference type="Gene3D" id="1.10.150.310">
    <property type="entry name" value="Tex RuvX-like domain-like"/>
    <property type="match status" value="1"/>
</dbReference>
<keyword evidence="4" id="KW-1185">Reference proteome</keyword>
<keyword evidence="3" id="KW-0238">DNA-binding</keyword>
<gene>
    <name evidence="3" type="ORF">Rhola_00006080</name>
</gene>
<dbReference type="RefSeq" id="WP_051636235.1">
    <property type="nucleotide sequence ID" value="NZ_AP026911.1"/>
</dbReference>
<dbReference type="Proteomes" id="UP000067708">
    <property type="component" value="Chromosome"/>
</dbReference>
<dbReference type="InterPro" id="IPR010994">
    <property type="entry name" value="RuvA_2-like"/>
</dbReference>
<dbReference type="STRING" id="529884.Rhola_00006080"/>
<dbReference type="GO" id="GO:0015628">
    <property type="term" value="P:protein secretion by the type II secretion system"/>
    <property type="evidence" value="ECO:0007669"/>
    <property type="project" value="TreeGrafter"/>
</dbReference>
<name>A0A060JMD7_9MICO</name>
<dbReference type="GO" id="GO:0003677">
    <property type="term" value="F:DNA binding"/>
    <property type="evidence" value="ECO:0007669"/>
    <property type="project" value="UniProtKB-KW"/>
</dbReference>
<dbReference type="EMBL" id="CP007490">
    <property type="protein sequence ID" value="AIC47419.1"/>
    <property type="molecule type" value="Genomic_DNA"/>
</dbReference>
<dbReference type="PANTHER" id="PTHR21180:SF32">
    <property type="entry name" value="ENDONUCLEASE_EXONUCLEASE_PHOSPHATASE FAMILY DOMAIN-CONTAINING PROTEIN 1"/>
    <property type="match status" value="1"/>
</dbReference>
<dbReference type="Gene3D" id="3.10.560.10">
    <property type="entry name" value="Outer membrane lipoprotein wza domain like"/>
    <property type="match status" value="1"/>
</dbReference>
<keyword evidence="1" id="KW-0812">Transmembrane</keyword>
<sequence>MDWIRLKIAAAIGGDQPINKKLVLGVVAVIAAATFLINAITTESIEPKALNAETSIEEVEVRPANIYVHIIGEVGSPGIYQLDAGSRVVDAVFAAGGFSPAADQGSVNLAREITDGEQVIIFKIGANPQLPAGSAGLNSAGISSKTQISLNRASQAELEQLPGVGPALAGRMIDWRTANGGFKKKEDLLNISGIGEKLFSGIKNDVTL</sequence>
<reference evidence="3 4" key="1">
    <citation type="journal article" date="2014" name="Int. J. Syst. Evol. Microbiol.">
        <title>Rhodoluna lacicola gen. nov., sp. nov., a planktonic freshwater bacterium with stream-lined genome.</title>
        <authorList>
            <person name="Hahn M."/>
            <person name="Schmidt J."/>
            <person name="Taipale S.J."/>
            <person name="Doolittle W.F."/>
            <person name="Koll U."/>
        </authorList>
    </citation>
    <scope>NUCLEOTIDE SEQUENCE [LARGE SCALE GENOMIC DNA]</scope>
    <source>
        <strain evidence="3 4">MWH-Ta8</strain>
    </source>
</reference>
<dbReference type="HOGENOM" id="CLU_052011_1_1_11"/>
<dbReference type="eggNOG" id="COG1555">
    <property type="taxonomic scope" value="Bacteria"/>
</dbReference>
<dbReference type="Pfam" id="PF10531">
    <property type="entry name" value="SLBB"/>
    <property type="match status" value="1"/>
</dbReference>
<dbReference type="SUPFAM" id="SSF47781">
    <property type="entry name" value="RuvA domain 2-like"/>
    <property type="match status" value="1"/>
</dbReference>
<dbReference type="InterPro" id="IPR019554">
    <property type="entry name" value="Soluble_ligand-bd"/>
</dbReference>
<dbReference type="InterPro" id="IPR003583">
    <property type="entry name" value="Hlx-hairpin-Hlx_DNA-bd_motif"/>
</dbReference>
<proteinExistence type="predicted"/>
<keyword evidence="1" id="KW-0472">Membrane</keyword>
<dbReference type="PANTHER" id="PTHR21180">
    <property type="entry name" value="ENDONUCLEASE/EXONUCLEASE/PHOSPHATASE FAMILY DOMAIN-CONTAINING PROTEIN 1"/>
    <property type="match status" value="1"/>
</dbReference>
<dbReference type="GO" id="GO:0015627">
    <property type="term" value="C:type II protein secretion system complex"/>
    <property type="evidence" value="ECO:0007669"/>
    <property type="project" value="TreeGrafter"/>
</dbReference>
<organism evidence="3 4">
    <name type="scientific">Rhodoluna lacicola</name>
    <dbReference type="NCBI Taxonomy" id="529884"/>
    <lineage>
        <taxon>Bacteria</taxon>
        <taxon>Bacillati</taxon>
        <taxon>Actinomycetota</taxon>
        <taxon>Actinomycetes</taxon>
        <taxon>Micrococcales</taxon>
        <taxon>Microbacteriaceae</taxon>
        <taxon>Luna cluster</taxon>
        <taxon>Luna-1 subcluster</taxon>
        <taxon>Rhodoluna</taxon>
    </lineage>
</organism>
<dbReference type="SMART" id="SM00278">
    <property type="entry name" value="HhH1"/>
    <property type="match status" value="2"/>
</dbReference>
<dbReference type="InterPro" id="IPR051675">
    <property type="entry name" value="Endo/Exo/Phosphatase_dom_1"/>
</dbReference>
<evidence type="ECO:0000313" key="3">
    <source>
        <dbReference type="EMBL" id="AIC47419.1"/>
    </source>
</evidence>
<accession>A0A060JMD7</accession>
<dbReference type="GO" id="GO:0006281">
    <property type="term" value="P:DNA repair"/>
    <property type="evidence" value="ECO:0007669"/>
    <property type="project" value="InterPro"/>
</dbReference>
<dbReference type="KEGG" id="rla:Rhola_00006080"/>
<feature type="domain" description="Helix-hairpin-helix DNA-binding motif class 1" evidence="2">
    <location>
        <begin position="186"/>
        <end position="205"/>
    </location>
</feature>
<dbReference type="AlphaFoldDB" id="A0A060JMD7"/>
<feature type="transmembrane region" description="Helical" evidence="1">
    <location>
        <begin position="21"/>
        <end position="40"/>
    </location>
</feature>
<dbReference type="Pfam" id="PF12836">
    <property type="entry name" value="HHH_3"/>
    <property type="match status" value="1"/>
</dbReference>
<evidence type="ECO:0000259" key="2">
    <source>
        <dbReference type="SMART" id="SM00278"/>
    </source>
</evidence>
<protein>
    <submittedName>
        <fullName evidence="3">DNA uptake protein-related DNA-binding protein</fullName>
    </submittedName>
</protein>